<feature type="compositionally biased region" description="Basic and acidic residues" evidence="1">
    <location>
        <begin position="27"/>
        <end position="37"/>
    </location>
</feature>
<evidence type="ECO:0000256" key="1">
    <source>
        <dbReference type="SAM" id="MobiDB-lite"/>
    </source>
</evidence>
<name>A0A392NM57_9FABA</name>
<reference evidence="2 3" key="1">
    <citation type="journal article" date="2018" name="Front. Plant Sci.">
        <title>Red Clover (Trifolium pratense) and Zigzag Clover (T. medium) - A Picture of Genomic Similarities and Differences.</title>
        <authorList>
            <person name="Dluhosova J."/>
            <person name="Istvanek J."/>
            <person name="Nedelnik J."/>
            <person name="Repkova J."/>
        </authorList>
    </citation>
    <scope>NUCLEOTIDE SEQUENCE [LARGE SCALE GENOMIC DNA]</scope>
    <source>
        <strain evidence="3">cv. 10/8</strain>
        <tissue evidence="2">Leaf</tissue>
    </source>
</reference>
<protein>
    <submittedName>
        <fullName evidence="2">Uncharacterized protein</fullName>
    </submittedName>
</protein>
<accession>A0A392NM57</accession>
<evidence type="ECO:0000313" key="3">
    <source>
        <dbReference type="Proteomes" id="UP000265520"/>
    </source>
</evidence>
<organism evidence="2 3">
    <name type="scientific">Trifolium medium</name>
    <dbReference type="NCBI Taxonomy" id="97028"/>
    <lineage>
        <taxon>Eukaryota</taxon>
        <taxon>Viridiplantae</taxon>
        <taxon>Streptophyta</taxon>
        <taxon>Embryophyta</taxon>
        <taxon>Tracheophyta</taxon>
        <taxon>Spermatophyta</taxon>
        <taxon>Magnoliopsida</taxon>
        <taxon>eudicotyledons</taxon>
        <taxon>Gunneridae</taxon>
        <taxon>Pentapetalae</taxon>
        <taxon>rosids</taxon>
        <taxon>fabids</taxon>
        <taxon>Fabales</taxon>
        <taxon>Fabaceae</taxon>
        <taxon>Papilionoideae</taxon>
        <taxon>50 kb inversion clade</taxon>
        <taxon>NPAAA clade</taxon>
        <taxon>Hologalegina</taxon>
        <taxon>IRL clade</taxon>
        <taxon>Trifolieae</taxon>
        <taxon>Trifolium</taxon>
    </lineage>
</organism>
<comment type="caution">
    <text evidence="2">The sequence shown here is derived from an EMBL/GenBank/DDBJ whole genome shotgun (WGS) entry which is preliminary data.</text>
</comment>
<proteinExistence type="predicted"/>
<sequence>MSSLSETQRRSSEANPKVPVSKRHTARPGETKRDILARRAIPSLGEHSKLPRRTRRI</sequence>
<dbReference type="Proteomes" id="UP000265520">
    <property type="component" value="Unassembled WGS sequence"/>
</dbReference>
<dbReference type="EMBL" id="LXQA010040604">
    <property type="protein sequence ID" value="MCH99544.1"/>
    <property type="molecule type" value="Genomic_DNA"/>
</dbReference>
<feature type="non-terminal residue" evidence="2">
    <location>
        <position position="57"/>
    </location>
</feature>
<keyword evidence="3" id="KW-1185">Reference proteome</keyword>
<dbReference type="AlphaFoldDB" id="A0A392NM57"/>
<evidence type="ECO:0000313" key="2">
    <source>
        <dbReference type="EMBL" id="MCH99544.1"/>
    </source>
</evidence>
<feature type="region of interest" description="Disordered" evidence="1">
    <location>
        <begin position="1"/>
        <end position="57"/>
    </location>
</feature>